<organism evidence="1 2">
    <name type="scientific">Mucilaginibacter corticis</name>
    <dbReference type="NCBI Taxonomy" id="2597670"/>
    <lineage>
        <taxon>Bacteria</taxon>
        <taxon>Pseudomonadati</taxon>
        <taxon>Bacteroidota</taxon>
        <taxon>Sphingobacteriia</taxon>
        <taxon>Sphingobacteriales</taxon>
        <taxon>Sphingobacteriaceae</taxon>
        <taxon>Mucilaginibacter</taxon>
    </lineage>
</organism>
<dbReference type="AlphaFoldDB" id="A0A556M7M5"/>
<dbReference type="SUPFAM" id="SSF88946">
    <property type="entry name" value="Sigma2 domain of RNA polymerase sigma factors"/>
    <property type="match status" value="1"/>
</dbReference>
<comment type="caution">
    <text evidence="1">The sequence shown here is derived from an EMBL/GenBank/DDBJ whole genome shotgun (WGS) entry which is preliminary data.</text>
</comment>
<name>A0A556M7M5_9SPHI</name>
<gene>
    <name evidence="1" type="ORF">FO440_23470</name>
</gene>
<keyword evidence="2" id="KW-1185">Reference proteome</keyword>
<dbReference type="GO" id="GO:0003700">
    <property type="term" value="F:DNA-binding transcription factor activity"/>
    <property type="evidence" value="ECO:0007669"/>
    <property type="project" value="InterPro"/>
</dbReference>
<dbReference type="Proteomes" id="UP000318733">
    <property type="component" value="Unassembled WGS sequence"/>
</dbReference>
<evidence type="ECO:0008006" key="3">
    <source>
        <dbReference type="Google" id="ProtNLM"/>
    </source>
</evidence>
<accession>A0A556M7M5</accession>
<dbReference type="OrthoDB" id="799948at2"/>
<dbReference type="InterPro" id="IPR013325">
    <property type="entry name" value="RNA_pol_sigma_r2"/>
</dbReference>
<reference evidence="1 2" key="1">
    <citation type="submission" date="2019-07" db="EMBL/GenBank/DDBJ databases">
        <authorList>
            <person name="Huq M.A."/>
        </authorList>
    </citation>
    <scope>NUCLEOTIDE SEQUENCE [LARGE SCALE GENOMIC DNA]</scope>
    <source>
        <strain evidence="1 2">MAH-19</strain>
    </source>
</reference>
<dbReference type="GO" id="GO:0006352">
    <property type="term" value="P:DNA-templated transcription initiation"/>
    <property type="evidence" value="ECO:0007669"/>
    <property type="project" value="InterPro"/>
</dbReference>
<dbReference type="RefSeq" id="WP_144250758.1">
    <property type="nucleotide sequence ID" value="NZ_VLPK01000008.1"/>
</dbReference>
<proteinExistence type="predicted"/>
<evidence type="ECO:0000313" key="1">
    <source>
        <dbReference type="EMBL" id="TSJ35884.1"/>
    </source>
</evidence>
<evidence type="ECO:0000313" key="2">
    <source>
        <dbReference type="Proteomes" id="UP000318733"/>
    </source>
</evidence>
<dbReference type="EMBL" id="VLPK01000008">
    <property type="protein sequence ID" value="TSJ35884.1"/>
    <property type="molecule type" value="Genomic_DNA"/>
</dbReference>
<protein>
    <recommendedName>
        <fullName evidence="3">RNA polymerase sigma-70 region 2 domain-containing protein</fullName>
    </recommendedName>
</protein>
<sequence length="98" mass="10950">MNPSLLAKNELLKLIRAKSRVGAEGLYDQYAVVLRLAIFRITGDRDLSNIVLEKTLHKIWDSAALYNEQETPLLTWMLVIAKGLALENRVMPAATLSA</sequence>
<dbReference type="Gene3D" id="1.10.1740.10">
    <property type="match status" value="1"/>
</dbReference>